<dbReference type="PROSITE" id="PS50088">
    <property type="entry name" value="ANK_REPEAT"/>
    <property type="match status" value="10"/>
</dbReference>
<comment type="caution">
    <text evidence="5">The sequence shown here is derived from an EMBL/GenBank/DDBJ whole genome shotgun (WGS) entry which is preliminary data.</text>
</comment>
<dbReference type="InterPro" id="IPR049052">
    <property type="entry name" value="nSTAND1"/>
</dbReference>
<dbReference type="Pfam" id="PF12796">
    <property type="entry name" value="Ank_2"/>
    <property type="match status" value="5"/>
</dbReference>
<evidence type="ECO:0000256" key="3">
    <source>
        <dbReference type="PROSITE-ProRule" id="PRU00023"/>
    </source>
</evidence>
<gene>
    <name evidence="5" type="ORF">HNQ70_003326</name>
</gene>
<keyword evidence="2 3" id="KW-0040">ANK repeat</keyword>
<dbReference type="PANTHER" id="PTHR24198:SF165">
    <property type="entry name" value="ANKYRIN REPEAT-CONTAINING PROTEIN-RELATED"/>
    <property type="match status" value="1"/>
</dbReference>
<dbReference type="EMBL" id="JACHGB010000006">
    <property type="protein sequence ID" value="MBB5273298.1"/>
    <property type="molecule type" value="Genomic_DNA"/>
</dbReference>
<feature type="repeat" description="ANK" evidence="3">
    <location>
        <begin position="800"/>
        <end position="821"/>
    </location>
</feature>
<feature type="repeat" description="ANK" evidence="3">
    <location>
        <begin position="967"/>
        <end position="999"/>
    </location>
</feature>
<dbReference type="Gene3D" id="1.25.40.20">
    <property type="entry name" value="Ankyrin repeat-containing domain"/>
    <property type="match status" value="4"/>
</dbReference>
<feature type="repeat" description="ANK" evidence="3">
    <location>
        <begin position="1203"/>
        <end position="1235"/>
    </location>
</feature>
<feature type="repeat" description="ANK" evidence="3">
    <location>
        <begin position="867"/>
        <end position="899"/>
    </location>
</feature>
<dbReference type="PANTHER" id="PTHR24198">
    <property type="entry name" value="ANKYRIN REPEAT AND PROTEIN KINASE DOMAIN-CONTAINING PROTEIN"/>
    <property type="match status" value="1"/>
</dbReference>
<dbReference type="PRINTS" id="PR01415">
    <property type="entry name" value="ANKYRIN"/>
</dbReference>
<reference evidence="5 6" key="1">
    <citation type="submission" date="2020-08" db="EMBL/GenBank/DDBJ databases">
        <title>Genomic Encyclopedia of Type Strains, Phase IV (KMG-IV): sequencing the most valuable type-strain genomes for metagenomic binning, comparative biology and taxonomic classification.</title>
        <authorList>
            <person name="Goeker M."/>
        </authorList>
    </citation>
    <scope>NUCLEOTIDE SEQUENCE [LARGE SCALE GENOMIC DNA]</scope>
    <source>
        <strain evidence="5 6">DSM 29781</strain>
    </source>
</reference>
<keyword evidence="6" id="KW-1185">Reference proteome</keyword>
<name>A0A7W8M9V9_9BURK</name>
<dbReference type="RefSeq" id="WP_183969718.1">
    <property type="nucleotide sequence ID" value="NZ_BAABEW010000024.1"/>
</dbReference>
<feature type="repeat" description="ANK" evidence="3">
    <location>
        <begin position="1103"/>
        <end position="1135"/>
    </location>
</feature>
<dbReference type="Pfam" id="PF20703">
    <property type="entry name" value="nSTAND1"/>
    <property type="match status" value="1"/>
</dbReference>
<feature type="repeat" description="ANK" evidence="3">
    <location>
        <begin position="933"/>
        <end position="965"/>
    </location>
</feature>
<evidence type="ECO:0000313" key="6">
    <source>
        <dbReference type="Proteomes" id="UP000532440"/>
    </source>
</evidence>
<evidence type="ECO:0000256" key="1">
    <source>
        <dbReference type="ARBA" id="ARBA00022737"/>
    </source>
</evidence>
<dbReference type="SMART" id="SM00248">
    <property type="entry name" value="ANK"/>
    <property type="match status" value="15"/>
</dbReference>
<feature type="domain" description="Novel STAND NTPase 1" evidence="4">
    <location>
        <begin position="267"/>
        <end position="734"/>
    </location>
</feature>
<dbReference type="SUPFAM" id="SSF48403">
    <property type="entry name" value="Ankyrin repeat"/>
    <property type="match status" value="2"/>
</dbReference>
<sequence>MWTFPALIQPSVFVAAPGDLAYLREAVARELEDLQRKVADDHGIRLYDWQVDKAEDGFRDWVPPQGQIPLPSDSQCRAVICMLGERIGTPLAADFDTRPLGPIQSLRGDGVGLVHPWEPGAEDAGGFALTGTVFEYLAALHANRERGHDEGGAERGQPPVLLLVVGDETVREDLDPLDANWGGHRLFEAAERRFRDSHGARWRTASREWEQTQYVPQVTQLRNFVRYLEGRGIFPRIVADEEQARAELRAFLMRELDLRVREQARNPFKGLQAFDREDNGVFVGREAERTQAVAELTALWNDAAHPTFYGVIGGSGVGKSSLARAGIVGHLCHQTSQGSYLGCIVRPDELLPDPLPRLYAFALAQVQVQQADDAAGAALAFEKARASLTAVRDEMAAGEAVQRLAGALAGRGAQWRLILAFDQFEELLDRRADTGGAAAWEPVVDFIARAAAHPAMGVVYTLQTNRAELIAQDPKLGPLWARGGNLRLAFPEHSLDDIIRKPFEFAGVAELEPGLVRVLRERIVRFAHQSDGESTGSLLPLVSLTLQRIFEASKRIAADARTGTGTGGTAGGTADGADRGASGGVADALAGANSPQRLAVEDCQGLLDVEDAIAELAEAAVQEARAAAGADWTDDAIGSLLRRLVRLSGAANDRLVLPDAPMPTRSAPRRLAAALAARRLLLPEAGGRIKLVHEAVLRHWPAASAWLDGQRRLLRLHGIVGFKADEWEAGGRADASLDAHGARDVDEAAELLAQWFDVFGGRAAGEDSDPSPADRRLRDYGLALLRAHPAPRRPVERSTSGSTHLHLAATYGDLPTVRALLAADPSAVDVERRDRRTPLFGPCFGGDLPVIAALVEAGADVDHAEADGWRPLHIAASAGQVAAIDALLAVGASLPLASDGSVTPPLYLAASNAHLAAVERLLDLGADPAQAAGGWTPLHAAAAEGHAEVARRLAQRGAPADARLPESGYTPLHVATLNGREDAVRALCAAGAAPDASVDYEQRKECTALHLAVLKDLPGCARALVETGANPNPQDDLGRTPLQLALSTGRIACAEALLQAGADPDAPARDGHTCLDLAVADGDEARVRFLLAHGARADARNPGGRTALQRAAAEGREGLLRQLLDAGADPRLSDDDGCIALHHAARRGQLPVLELLLTLPAADADARNADGLGPLHLAAAAGHTAAVGYLLAHHAAPDPRDADGWTPLHLAALGGHADTARALLGAGAAPDPLSDLPETRPLIVAAELGHAELARVLIGAGAAIEGGTAHKPAPLEAALRFRQLNTARALLRAGARVDPQEAAWVARLLAGDASCAPSDGDTVPSSPLRGIFNAGGPTAAGGAGWSASATGAQDAIDAAQARLLTATAGVLQYRWRPAPAQVRVLVAAEPGLAAAGLRCTAPDTKVEITGLAWYERASLVRISDPGWPNPALTVYFVLSSAGTLVRLAGVSPPLHELAASEPLRLSPENVLGYLKFFCFFVRGNEGAFYILEQADDPMVPPDVDESLRRLLRDTVRPAFLDGLDEQGRHVCDAVVWYSNALFIARFGIASNGMMEMLSDEPIAADLPIRAEAPIA</sequence>
<evidence type="ECO:0000259" key="4">
    <source>
        <dbReference type="Pfam" id="PF20703"/>
    </source>
</evidence>
<organism evidence="5 6">
    <name type="scientific">Quisquiliibacterium transsilvanicum</name>
    <dbReference type="NCBI Taxonomy" id="1549638"/>
    <lineage>
        <taxon>Bacteria</taxon>
        <taxon>Pseudomonadati</taxon>
        <taxon>Pseudomonadota</taxon>
        <taxon>Betaproteobacteria</taxon>
        <taxon>Burkholderiales</taxon>
        <taxon>Burkholderiaceae</taxon>
        <taxon>Quisquiliibacterium</taxon>
    </lineage>
</organism>
<feature type="repeat" description="ANK" evidence="3">
    <location>
        <begin position="1070"/>
        <end position="1102"/>
    </location>
</feature>
<evidence type="ECO:0000256" key="2">
    <source>
        <dbReference type="ARBA" id="ARBA00023043"/>
    </source>
</evidence>
<feature type="repeat" description="ANK" evidence="3">
    <location>
        <begin position="1170"/>
        <end position="1202"/>
    </location>
</feature>
<protein>
    <submittedName>
        <fullName evidence="5">Ankyrin repeat protein</fullName>
    </submittedName>
</protein>
<dbReference type="InterPro" id="IPR036770">
    <property type="entry name" value="Ankyrin_rpt-contain_sf"/>
</dbReference>
<feature type="repeat" description="ANK" evidence="3">
    <location>
        <begin position="1037"/>
        <end position="1069"/>
    </location>
</feature>
<dbReference type="PROSITE" id="PS50297">
    <property type="entry name" value="ANK_REP_REGION"/>
    <property type="match status" value="9"/>
</dbReference>
<keyword evidence="1" id="KW-0677">Repeat</keyword>
<evidence type="ECO:0000313" key="5">
    <source>
        <dbReference type="EMBL" id="MBB5273298.1"/>
    </source>
</evidence>
<feature type="repeat" description="ANK" evidence="3">
    <location>
        <begin position="1004"/>
        <end position="1036"/>
    </location>
</feature>
<proteinExistence type="predicted"/>
<dbReference type="InterPro" id="IPR002110">
    <property type="entry name" value="Ankyrin_rpt"/>
</dbReference>
<accession>A0A7W8M9V9</accession>
<dbReference type="Proteomes" id="UP000532440">
    <property type="component" value="Unassembled WGS sequence"/>
</dbReference>